<comment type="function">
    <text evidence="8">Immune suppressive molecule that inhibits antigen-specific T-cell activation by acting as a major ligand of LAG3. Responsible for LAG3 T-cell inhibitory function. Binds LAG3 independently from MHC class II (MHC-II). Secreted by, and promotes growth of, hepatocytes.</text>
</comment>
<feature type="coiled-coil region" evidence="10">
    <location>
        <begin position="9"/>
        <end position="36"/>
    </location>
</feature>
<dbReference type="SMART" id="SM00186">
    <property type="entry name" value="FBG"/>
    <property type="match status" value="1"/>
</dbReference>
<dbReference type="GO" id="GO:0072377">
    <property type="term" value="P:blood coagulation, common pathway"/>
    <property type="evidence" value="ECO:0007669"/>
    <property type="project" value="TreeGrafter"/>
</dbReference>
<dbReference type="AlphaFoldDB" id="A0A401PUC4"/>
<dbReference type="EMBL" id="BFAA01016637">
    <property type="protein sequence ID" value="GCB76702.1"/>
    <property type="molecule type" value="Genomic_DNA"/>
</dbReference>
<keyword evidence="6" id="KW-1015">Disulfide bond</keyword>
<dbReference type="GO" id="GO:0042730">
    <property type="term" value="P:fibrinolysis"/>
    <property type="evidence" value="ECO:0007669"/>
    <property type="project" value="TreeGrafter"/>
</dbReference>
<evidence type="ECO:0000256" key="6">
    <source>
        <dbReference type="ARBA" id="ARBA00023157"/>
    </source>
</evidence>
<keyword evidence="4 10" id="KW-0175">Coiled coil</keyword>
<evidence type="ECO:0000313" key="13">
    <source>
        <dbReference type="Proteomes" id="UP000288216"/>
    </source>
</evidence>
<feature type="domain" description="Fibrinogen C-terminal" evidence="11">
    <location>
        <begin position="53"/>
        <end position="181"/>
    </location>
</feature>
<comment type="subcellular location">
    <subcellularLocation>
        <location evidence="1">Secreted</location>
    </subcellularLocation>
</comment>
<dbReference type="GO" id="GO:0030674">
    <property type="term" value="F:protein-macromolecule adaptor activity"/>
    <property type="evidence" value="ECO:0007669"/>
    <property type="project" value="TreeGrafter"/>
</dbReference>
<keyword evidence="5" id="KW-1064">Adaptive immunity</keyword>
<dbReference type="GO" id="GO:0005577">
    <property type="term" value="C:fibrinogen complex"/>
    <property type="evidence" value="ECO:0007669"/>
    <property type="project" value="TreeGrafter"/>
</dbReference>
<reference evidence="12 13" key="1">
    <citation type="journal article" date="2018" name="Nat. Ecol. Evol.">
        <title>Shark genomes provide insights into elasmobranch evolution and the origin of vertebrates.</title>
        <authorList>
            <person name="Hara Y"/>
            <person name="Yamaguchi K"/>
            <person name="Onimaru K"/>
            <person name="Kadota M"/>
            <person name="Koyanagi M"/>
            <person name="Keeley SD"/>
            <person name="Tatsumi K"/>
            <person name="Tanaka K"/>
            <person name="Motone F"/>
            <person name="Kageyama Y"/>
            <person name="Nozu R"/>
            <person name="Adachi N"/>
            <person name="Nishimura O"/>
            <person name="Nakagawa R"/>
            <person name="Tanegashima C"/>
            <person name="Kiyatake I"/>
            <person name="Matsumoto R"/>
            <person name="Murakumo K"/>
            <person name="Nishida K"/>
            <person name="Terakita A"/>
            <person name="Kuratani S"/>
            <person name="Sato K"/>
            <person name="Hyodo S Kuraku.S."/>
        </authorList>
    </citation>
    <scope>NUCLEOTIDE SEQUENCE [LARGE SCALE GENOMIC DNA]</scope>
</reference>
<keyword evidence="13" id="KW-1185">Reference proteome</keyword>
<dbReference type="STRING" id="75743.A0A401PUC4"/>
<dbReference type="Proteomes" id="UP000288216">
    <property type="component" value="Unassembled WGS sequence"/>
</dbReference>
<evidence type="ECO:0000256" key="2">
    <source>
        <dbReference type="ARBA" id="ARBA00022525"/>
    </source>
</evidence>
<dbReference type="GO" id="GO:0034116">
    <property type="term" value="P:positive regulation of heterotypic cell-cell adhesion"/>
    <property type="evidence" value="ECO:0007669"/>
    <property type="project" value="TreeGrafter"/>
</dbReference>
<dbReference type="PANTHER" id="PTHR47221">
    <property type="entry name" value="FIBRINOGEN ALPHA CHAIN"/>
    <property type="match status" value="1"/>
</dbReference>
<evidence type="ECO:0000256" key="3">
    <source>
        <dbReference type="ARBA" id="ARBA00022729"/>
    </source>
</evidence>
<protein>
    <recommendedName>
        <fullName evidence="7">Fibrinogen-like protein 1</fullName>
    </recommendedName>
</protein>
<evidence type="ECO:0000259" key="11">
    <source>
        <dbReference type="PROSITE" id="PS51406"/>
    </source>
</evidence>
<keyword evidence="5" id="KW-0391">Immunity</keyword>
<accession>A0A401PUC4</accession>
<keyword evidence="3" id="KW-0732">Signal</keyword>
<keyword evidence="2" id="KW-0964">Secreted</keyword>
<dbReference type="GO" id="GO:0070527">
    <property type="term" value="P:platelet aggregation"/>
    <property type="evidence" value="ECO:0007669"/>
    <property type="project" value="TreeGrafter"/>
</dbReference>
<organism evidence="12 13">
    <name type="scientific">Scyliorhinus torazame</name>
    <name type="common">Cloudy catshark</name>
    <name type="synonym">Catulus torazame</name>
    <dbReference type="NCBI Taxonomy" id="75743"/>
    <lineage>
        <taxon>Eukaryota</taxon>
        <taxon>Metazoa</taxon>
        <taxon>Chordata</taxon>
        <taxon>Craniata</taxon>
        <taxon>Vertebrata</taxon>
        <taxon>Chondrichthyes</taxon>
        <taxon>Elasmobranchii</taxon>
        <taxon>Galeomorphii</taxon>
        <taxon>Galeoidea</taxon>
        <taxon>Carcharhiniformes</taxon>
        <taxon>Scyliorhinidae</taxon>
        <taxon>Scyliorhinus</taxon>
    </lineage>
</organism>
<feature type="non-terminal residue" evidence="12">
    <location>
        <position position="1"/>
    </location>
</feature>
<dbReference type="PROSITE" id="PS51406">
    <property type="entry name" value="FIBRINOGEN_C_2"/>
    <property type="match status" value="1"/>
</dbReference>
<evidence type="ECO:0000256" key="4">
    <source>
        <dbReference type="ARBA" id="ARBA00023054"/>
    </source>
</evidence>
<dbReference type="OrthoDB" id="7725475at2759"/>
<dbReference type="Gene3D" id="3.90.215.10">
    <property type="entry name" value="Gamma Fibrinogen, chain A, domain 1"/>
    <property type="match status" value="1"/>
</dbReference>
<comment type="caution">
    <text evidence="12">The sequence shown here is derived from an EMBL/GenBank/DDBJ whole genome shotgun (WGS) entry which is preliminary data.</text>
</comment>
<proteinExistence type="predicted"/>
<dbReference type="OMA" id="NCAELYV"/>
<evidence type="ECO:0000256" key="7">
    <source>
        <dbReference type="ARBA" id="ARBA00039489"/>
    </source>
</evidence>
<sequence length="181" mass="20941">APVDCQQEQERLRAQVKALELRIKQQQLQIEGILRENMLDVGASEVEETANELGGRKLFADCAEIYNNGNRRSKFYRIQPLASPTSFVVYCDMTDGGGWTVIQRRNDGTENFDRGWSDYKEGFGNFRNLNGEHWIGNDHLNYLTSQGDYTVKFDLADWDGGIRYAQYRSFRVQNEQVRTNK</sequence>
<dbReference type="PANTHER" id="PTHR47221:SF8">
    <property type="entry name" value="FIBRINOGEN LIKE 1A"/>
    <property type="match status" value="1"/>
</dbReference>
<dbReference type="GO" id="GO:0002250">
    <property type="term" value="P:adaptive immune response"/>
    <property type="evidence" value="ECO:0007669"/>
    <property type="project" value="UniProtKB-KW"/>
</dbReference>
<gene>
    <name evidence="12" type="ORF">scyTo_0020503</name>
</gene>
<evidence type="ECO:0000256" key="9">
    <source>
        <dbReference type="ARBA" id="ARBA00049681"/>
    </source>
</evidence>
<name>A0A401PUC4_SCYTO</name>
<evidence type="ECO:0000256" key="5">
    <source>
        <dbReference type="ARBA" id="ARBA00023130"/>
    </source>
</evidence>
<dbReference type="NCBIfam" id="NF040941">
    <property type="entry name" value="GGGWT_bact"/>
    <property type="match status" value="1"/>
</dbReference>
<evidence type="ECO:0000256" key="1">
    <source>
        <dbReference type="ARBA" id="ARBA00004613"/>
    </source>
</evidence>
<evidence type="ECO:0000256" key="8">
    <source>
        <dbReference type="ARBA" id="ARBA00049639"/>
    </source>
</evidence>
<dbReference type="GO" id="GO:0005201">
    <property type="term" value="F:extracellular matrix structural constituent"/>
    <property type="evidence" value="ECO:0007669"/>
    <property type="project" value="TreeGrafter"/>
</dbReference>
<dbReference type="InterPro" id="IPR002181">
    <property type="entry name" value="Fibrinogen_a/b/g_C_dom"/>
</dbReference>
<comment type="subunit">
    <text evidence="9">Homodimer. Interacts (via the Fibrinogen C-terminal domain) with LAG3 (via Ig-like domains 1 and 2).</text>
</comment>
<dbReference type="InterPro" id="IPR037579">
    <property type="entry name" value="FIB_ANG-like"/>
</dbReference>
<dbReference type="InterPro" id="IPR014716">
    <property type="entry name" value="Fibrinogen_a/b/g_C_1"/>
</dbReference>
<dbReference type="SUPFAM" id="SSF56496">
    <property type="entry name" value="Fibrinogen C-terminal domain-like"/>
    <property type="match status" value="1"/>
</dbReference>
<dbReference type="InterPro" id="IPR036056">
    <property type="entry name" value="Fibrinogen-like_C"/>
</dbReference>
<evidence type="ECO:0000256" key="10">
    <source>
        <dbReference type="SAM" id="Coils"/>
    </source>
</evidence>
<dbReference type="Pfam" id="PF00147">
    <property type="entry name" value="Fibrinogen_C"/>
    <property type="match status" value="1"/>
</dbReference>
<evidence type="ECO:0000313" key="12">
    <source>
        <dbReference type="EMBL" id="GCB76702.1"/>
    </source>
</evidence>